<dbReference type="SMART" id="SM01182">
    <property type="entry name" value="EF-1_beta_acid"/>
    <property type="match status" value="1"/>
</dbReference>
<dbReference type="OrthoDB" id="331763at2759"/>
<dbReference type="Gene3D" id="3.30.70.60">
    <property type="match status" value="1"/>
</dbReference>
<dbReference type="GO" id="GO:0005085">
    <property type="term" value="F:guanyl-nucleotide exchange factor activity"/>
    <property type="evidence" value="ECO:0007669"/>
    <property type="project" value="TreeGrafter"/>
</dbReference>
<comment type="caution">
    <text evidence="8">The sequence shown here is derived from an EMBL/GenBank/DDBJ whole genome shotgun (WGS) entry which is preliminary data.</text>
</comment>
<dbReference type="Pfam" id="PF10587">
    <property type="entry name" value="EF-1_beta_acid"/>
    <property type="match status" value="1"/>
</dbReference>
<dbReference type="Gene3D" id="1.20.1050.130">
    <property type="match status" value="1"/>
</dbReference>
<sequence length="229" mass="24911">MGFADLLSDAGLTMLNSWLTTRSYISGFNASQADVAVFKATQSAPDAAKYPHAARWYKHIASYEPEFATLSGDASAAYSTYGPEATELPVNPAAAPADDKAEESDDLFGSDDEEEDPEVARVREERLAAYKAKKEAKPKTIAKSIVTLDVKPWDDETDMAALEEGVRGIEMDGLVWGGSQLVPVAFGVKKLQINLVVEDDKVGMDDLSEKICELEDYVQSTYVAAMQKL</sequence>
<evidence type="ECO:0000259" key="7">
    <source>
        <dbReference type="SMART" id="SM01182"/>
    </source>
</evidence>
<protein>
    <recommendedName>
        <fullName evidence="2">Elongation factor 1-beta</fullName>
    </recommendedName>
</protein>
<evidence type="ECO:0000256" key="5">
    <source>
        <dbReference type="SAM" id="MobiDB-lite"/>
    </source>
</evidence>
<dbReference type="SUPFAM" id="SSF54984">
    <property type="entry name" value="eEF-1beta-like"/>
    <property type="match status" value="1"/>
</dbReference>
<dbReference type="GO" id="GO:0003746">
    <property type="term" value="F:translation elongation factor activity"/>
    <property type="evidence" value="ECO:0007669"/>
    <property type="project" value="UniProtKB-KW"/>
</dbReference>
<dbReference type="PANTHER" id="PTHR11595:SF21">
    <property type="entry name" value="ELONGATION FACTOR 1-BETA"/>
    <property type="match status" value="1"/>
</dbReference>
<evidence type="ECO:0000313" key="9">
    <source>
        <dbReference type="Proteomes" id="UP000050424"/>
    </source>
</evidence>
<keyword evidence="9" id="KW-1185">Reference proteome</keyword>
<feature type="compositionally biased region" description="Acidic residues" evidence="5">
    <location>
        <begin position="100"/>
        <end position="117"/>
    </location>
</feature>
<dbReference type="InterPro" id="IPR018940">
    <property type="entry name" value="EF-1_beta_acid_region_euk"/>
</dbReference>
<dbReference type="InterPro" id="IPR014038">
    <property type="entry name" value="EF1B_bsu/dsu_GNE"/>
</dbReference>
<evidence type="ECO:0000256" key="4">
    <source>
        <dbReference type="ARBA" id="ARBA00022917"/>
    </source>
</evidence>
<keyword evidence="3" id="KW-0251">Elongation factor</keyword>
<reference evidence="8 9" key="1">
    <citation type="submission" date="2015-09" db="EMBL/GenBank/DDBJ databases">
        <title>Draft genome of a European isolate of the apple canker pathogen Neonectria ditissima.</title>
        <authorList>
            <person name="Gomez-Cortecero A."/>
            <person name="Harrison R.J."/>
            <person name="Armitage A.D."/>
        </authorList>
    </citation>
    <scope>NUCLEOTIDE SEQUENCE [LARGE SCALE GENOMIC DNA]</scope>
    <source>
        <strain evidence="8 9">R09/05</strain>
    </source>
</reference>
<comment type="similarity">
    <text evidence="1">Belongs to the EF-1-beta/EF-1-delta family.</text>
</comment>
<dbReference type="InterPro" id="IPR036282">
    <property type="entry name" value="Glutathione-S-Trfase_C_sf"/>
</dbReference>
<dbReference type="Pfam" id="PF00736">
    <property type="entry name" value="EF1_GNE"/>
    <property type="match status" value="1"/>
</dbReference>
<feature type="domain" description="Elongation factor 1 beta central acidic region eukaryote" evidence="7">
    <location>
        <begin position="107"/>
        <end position="134"/>
    </location>
</feature>
<dbReference type="EMBL" id="LKCW01000120">
    <property type="protein sequence ID" value="KPM38947.1"/>
    <property type="molecule type" value="Genomic_DNA"/>
</dbReference>
<feature type="domain" description="Translation elongation factor EF1B beta/delta subunit guanine nucleotide exchange" evidence="6">
    <location>
        <begin position="143"/>
        <end position="229"/>
    </location>
</feature>
<dbReference type="Proteomes" id="UP000050424">
    <property type="component" value="Unassembled WGS sequence"/>
</dbReference>
<feature type="region of interest" description="Disordered" evidence="5">
    <location>
        <begin position="85"/>
        <end position="119"/>
    </location>
</feature>
<dbReference type="GO" id="GO:0005829">
    <property type="term" value="C:cytosol"/>
    <property type="evidence" value="ECO:0007669"/>
    <property type="project" value="TreeGrafter"/>
</dbReference>
<dbReference type="SMART" id="SM00888">
    <property type="entry name" value="EF1_GNE"/>
    <property type="match status" value="1"/>
</dbReference>
<evidence type="ECO:0000256" key="3">
    <source>
        <dbReference type="ARBA" id="ARBA00022768"/>
    </source>
</evidence>
<dbReference type="InterPro" id="IPR049720">
    <property type="entry name" value="EF1B_bsu/dsu"/>
</dbReference>
<dbReference type="GO" id="GO:0005853">
    <property type="term" value="C:eukaryotic translation elongation factor 1 complex"/>
    <property type="evidence" value="ECO:0007669"/>
    <property type="project" value="InterPro"/>
</dbReference>
<evidence type="ECO:0000313" key="8">
    <source>
        <dbReference type="EMBL" id="KPM38947.1"/>
    </source>
</evidence>
<accession>A0A0P7B9T7</accession>
<dbReference type="FunFam" id="3.30.70.60:FF:000001">
    <property type="entry name" value="Elongation factor 1-beta 1 like"/>
    <property type="match status" value="1"/>
</dbReference>
<evidence type="ECO:0000256" key="1">
    <source>
        <dbReference type="ARBA" id="ARBA00007411"/>
    </source>
</evidence>
<name>A0A0P7B9T7_9HYPO</name>
<dbReference type="PANTHER" id="PTHR11595">
    <property type="entry name" value="EF-HAND AND COILED-COIL DOMAIN-CONTAINING FAMILY MEMBER"/>
    <property type="match status" value="1"/>
</dbReference>
<evidence type="ECO:0000259" key="6">
    <source>
        <dbReference type="SMART" id="SM00888"/>
    </source>
</evidence>
<dbReference type="FunFam" id="1.20.1050.130:FF:000001">
    <property type="entry name" value="Putative Elongation factor 1-beta"/>
    <property type="match status" value="1"/>
</dbReference>
<dbReference type="InterPro" id="IPR036219">
    <property type="entry name" value="eEF-1beta-like_sf"/>
</dbReference>
<evidence type="ECO:0000256" key="2">
    <source>
        <dbReference type="ARBA" id="ARBA00017600"/>
    </source>
</evidence>
<dbReference type="CDD" id="cd00292">
    <property type="entry name" value="EF1B"/>
    <property type="match status" value="1"/>
</dbReference>
<organism evidence="8 9">
    <name type="scientific">Neonectria ditissima</name>
    <dbReference type="NCBI Taxonomy" id="78410"/>
    <lineage>
        <taxon>Eukaryota</taxon>
        <taxon>Fungi</taxon>
        <taxon>Dikarya</taxon>
        <taxon>Ascomycota</taxon>
        <taxon>Pezizomycotina</taxon>
        <taxon>Sordariomycetes</taxon>
        <taxon>Hypocreomycetidae</taxon>
        <taxon>Hypocreales</taxon>
        <taxon>Nectriaceae</taxon>
        <taxon>Neonectria</taxon>
    </lineage>
</organism>
<dbReference type="CDD" id="cd10308">
    <property type="entry name" value="GST_C_eEF1b_like"/>
    <property type="match status" value="1"/>
</dbReference>
<proteinExistence type="inferred from homology"/>
<keyword evidence="4" id="KW-0648">Protein biosynthesis</keyword>
<dbReference type="InterPro" id="IPR014717">
    <property type="entry name" value="Transl_elong_EF1B/ribsomal_bS6"/>
</dbReference>
<dbReference type="SUPFAM" id="SSF47616">
    <property type="entry name" value="GST C-terminal domain-like"/>
    <property type="match status" value="1"/>
</dbReference>
<dbReference type="STRING" id="78410.A0A0P7B9T7"/>
<dbReference type="AlphaFoldDB" id="A0A0P7B9T7"/>
<gene>
    <name evidence="8" type="ORF">AK830_g7634</name>
</gene>